<keyword evidence="7" id="KW-1133">Transmembrane helix</keyword>
<evidence type="ECO:0000313" key="10">
    <source>
        <dbReference type="Proteomes" id="UP001151287"/>
    </source>
</evidence>
<evidence type="ECO:0000256" key="5">
    <source>
        <dbReference type="ARBA" id="ARBA00023180"/>
    </source>
</evidence>
<sequence length="606" mass="68965">MESTVKPKTMVQEISLLKSIRRIEPRNVALGLLLGCFLVTFAYFSMTKFDTFHFFIVNSPSTENVATPSPSGAFVQNMVSFDSEQPDTGPSRKENFSKDVPQIDLDNEAQNVPTDGENRNISSINSNNSSIISKIDLISEESVESTVQELDGSIIEETKETTDACDKKHELCSTRNESASNKTSTNTSISATVPPSIDSKLSDTTIENKSKTEIKKQVPLCDLSQRRIDKCEIEGDVRIIGRNATVMWVPSPELDGGPDYERKVWQIKPYPRKEDPAAMSHVRIVTVKPTDGPDDAPTCMDHRDVPAIVFSDRGYTGNYFHDFTDVLIPIFTTARRFQGEVEFLVTDFKIYWIVKYLPIFKNLTKYDLVDFDSDEQVRCYKKAYIGLTSHDDFGIDPDRIPERYTLVDFTRFMRTTYGLERDIAEIPIQKTLGRKPRLMIVARAKTRRFMNLDEIVRAAEKLGFEVVATEATNELVKFSVVVNSCDAIMGVHGAGLTNMVFLPINTVFIQILPWGGLEWVAGNYFKRPVEKMKLKYIQYDIMPEESTLIEEYPRNHTVFTDPASIRRQGWNALKEVFLDKQNVRLNMKRFRPTLKKALKHLNSEDS</sequence>
<dbReference type="InterPro" id="IPR049625">
    <property type="entry name" value="Glyco_transf_61_cat"/>
</dbReference>
<dbReference type="GO" id="GO:0000139">
    <property type="term" value="C:Golgi membrane"/>
    <property type="evidence" value="ECO:0007669"/>
    <property type="project" value="UniProtKB-SubCell"/>
</dbReference>
<dbReference type="PANTHER" id="PTHR20961:SF144">
    <property type="entry name" value="OS01G0119100 PROTEIN"/>
    <property type="match status" value="1"/>
</dbReference>
<evidence type="ECO:0000256" key="7">
    <source>
        <dbReference type="SAM" id="Phobius"/>
    </source>
</evidence>
<keyword evidence="4" id="KW-0808">Transferase</keyword>
<gene>
    <name evidence="9" type="ORF">LUZ63_016246</name>
</gene>
<feature type="region of interest" description="Disordered" evidence="6">
    <location>
        <begin position="175"/>
        <end position="202"/>
    </location>
</feature>
<evidence type="ECO:0000256" key="1">
    <source>
        <dbReference type="ARBA" id="ARBA00004323"/>
    </source>
</evidence>
<feature type="region of interest" description="Disordered" evidence="6">
    <location>
        <begin position="81"/>
        <end position="122"/>
    </location>
</feature>
<proteinExistence type="predicted"/>
<feature type="transmembrane region" description="Helical" evidence="7">
    <location>
        <begin position="28"/>
        <end position="46"/>
    </location>
</feature>
<evidence type="ECO:0000256" key="4">
    <source>
        <dbReference type="ARBA" id="ARBA00022679"/>
    </source>
</evidence>
<dbReference type="AlphaFoldDB" id="A0A9P9Z9I0"/>
<keyword evidence="7" id="KW-0472">Membrane</keyword>
<keyword evidence="10" id="KW-1185">Reference proteome</keyword>
<dbReference type="PANTHER" id="PTHR20961">
    <property type="entry name" value="GLYCOSYLTRANSFERASE"/>
    <property type="match status" value="1"/>
</dbReference>
<comment type="pathway">
    <text evidence="2">Glycan metabolism.</text>
</comment>
<evidence type="ECO:0000256" key="6">
    <source>
        <dbReference type="SAM" id="MobiDB-lite"/>
    </source>
</evidence>
<name>A0A9P9Z9I0_9POAL</name>
<comment type="subcellular location">
    <subcellularLocation>
        <location evidence="1">Golgi apparatus membrane</location>
        <topology evidence="1">Single-pass type II membrane protein</topology>
    </subcellularLocation>
</comment>
<evidence type="ECO:0000256" key="2">
    <source>
        <dbReference type="ARBA" id="ARBA00004881"/>
    </source>
</evidence>
<accession>A0A9P9Z9I0</accession>
<feature type="domain" description="Glycosyltransferase 61 catalytic" evidence="8">
    <location>
        <begin position="411"/>
        <end position="509"/>
    </location>
</feature>
<evidence type="ECO:0000256" key="3">
    <source>
        <dbReference type="ARBA" id="ARBA00022676"/>
    </source>
</evidence>
<dbReference type="Pfam" id="PF04577">
    <property type="entry name" value="Glyco_transf_61"/>
    <property type="match status" value="1"/>
</dbReference>
<dbReference type="EMBL" id="JAMQYH010000005">
    <property type="protein sequence ID" value="KAJ1684856.1"/>
    <property type="molecule type" value="Genomic_DNA"/>
</dbReference>
<keyword evidence="7" id="KW-0812">Transmembrane</keyword>
<protein>
    <recommendedName>
        <fullName evidence="8">Glycosyltransferase 61 catalytic domain-containing protein</fullName>
    </recommendedName>
</protein>
<dbReference type="Proteomes" id="UP001151287">
    <property type="component" value="Unassembled WGS sequence"/>
</dbReference>
<organism evidence="9 10">
    <name type="scientific">Rhynchospora breviuscula</name>
    <dbReference type="NCBI Taxonomy" id="2022672"/>
    <lineage>
        <taxon>Eukaryota</taxon>
        <taxon>Viridiplantae</taxon>
        <taxon>Streptophyta</taxon>
        <taxon>Embryophyta</taxon>
        <taxon>Tracheophyta</taxon>
        <taxon>Spermatophyta</taxon>
        <taxon>Magnoliopsida</taxon>
        <taxon>Liliopsida</taxon>
        <taxon>Poales</taxon>
        <taxon>Cyperaceae</taxon>
        <taxon>Cyperoideae</taxon>
        <taxon>Rhynchosporeae</taxon>
        <taxon>Rhynchospora</taxon>
    </lineage>
</organism>
<keyword evidence="3" id="KW-0328">Glycosyltransferase</keyword>
<evidence type="ECO:0000313" key="9">
    <source>
        <dbReference type="EMBL" id="KAJ1684856.1"/>
    </source>
</evidence>
<dbReference type="GO" id="GO:0016763">
    <property type="term" value="F:pentosyltransferase activity"/>
    <property type="evidence" value="ECO:0007669"/>
    <property type="project" value="UniProtKB-ARBA"/>
</dbReference>
<dbReference type="InterPro" id="IPR007657">
    <property type="entry name" value="Glycosyltransferase_61"/>
</dbReference>
<keyword evidence="5" id="KW-0325">Glycoprotein</keyword>
<evidence type="ECO:0000259" key="8">
    <source>
        <dbReference type="Pfam" id="PF04577"/>
    </source>
</evidence>
<dbReference type="OrthoDB" id="529273at2759"/>
<feature type="compositionally biased region" description="Polar residues" evidence="6">
    <location>
        <begin position="175"/>
        <end position="193"/>
    </location>
</feature>
<reference evidence="9" key="1">
    <citation type="journal article" date="2022" name="Cell">
        <title>Repeat-based holocentromeres influence genome architecture and karyotype evolution.</title>
        <authorList>
            <person name="Hofstatter P.G."/>
            <person name="Thangavel G."/>
            <person name="Lux T."/>
            <person name="Neumann P."/>
            <person name="Vondrak T."/>
            <person name="Novak P."/>
            <person name="Zhang M."/>
            <person name="Costa L."/>
            <person name="Castellani M."/>
            <person name="Scott A."/>
            <person name="Toegelov H."/>
            <person name="Fuchs J."/>
            <person name="Mata-Sucre Y."/>
            <person name="Dias Y."/>
            <person name="Vanzela A.L.L."/>
            <person name="Huettel B."/>
            <person name="Almeida C.C.S."/>
            <person name="Simkova H."/>
            <person name="Souza G."/>
            <person name="Pedrosa-Harand A."/>
            <person name="Macas J."/>
            <person name="Mayer K.F.X."/>
            <person name="Houben A."/>
            <person name="Marques A."/>
        </authorList>
    </citation>
    <scope>NUCLEOTIDE SEQUENCE</scope>
    <source>
        <strain evidence="9">RhyBre1mFocal</strain>
    </source>
</reference>
<comment type="caution">
    <text evidence="9">The sequence shown here is derived from an EMBL/GenBank/DDBJ whole genome shotgun (WGS) entry which is preliminary data.</text>
</comment>